<reference evidence="2 3" key="1">
    <citation type="submission" date="2013-02" db="EMBL/GenBank/DDBJ databases">
        <title>The Genome Sequence of Enterococcus malodoratus ATCC_43197.</title>
        <authorList>
            <consortium name="The Broad Institute Genome Sequencing Platform"/>
            <consortium name="The Broad Institute Genome Sequencing Center for Infectious Disease"/>
            <person name="Earl A.M."/>
            <person name="Gilmore M.S."/>
            <person name="Lebreton F."/>
            <person name="Walker B."/>
            <person name="Young S.K."/>
            <person name="Zeng Q."/>
            <person name="Gargeya S."/>
            <person name="Fitzgerald M."/>
            <person name="Haas B."/>
            <person name="Abouelleil A."/>
            <person name="Alvarado L."/>
            <person name="Arachchi H.M."/>
            <person name="Berlin A.M."/>
            <person name="Chapman S.B."/>
            <person name="Dewar J."/>
            <person name="Goldberg J."/>
            <person name="Griggs A."/>
            <person name="Gujja S."/>
            <person name="Hansen M."/>
            <person name="Howarth C."/>
            <person name="Imamovic A."/>
            <person name="Larimer J."/>
            <person name="McCowan C."/>
            <person name="Murphy C."/>
            <person name="Neiman D."/>
            <person name="Pearson M."/>
            <person name="Priest M."/>
            <person name="Roberts A."/>
            <person name="Saif S."/>
            <person name="Shea T."/>
            <person name="Sisk P."/>
            <person name="Sykes S."/>
            <person name="Wortman J."/>
            <person name="Nusbaum C."/>
            <person name="Birren B."/>
        </authorList>
    </citation>
    <scope>NUCLEOTIDE SEQUENCE [LARGE SCALE GENOMIC DNA]</scope>
    <source>
        <strain evidence="2 3">ATCC 43197</strain>
    </source>
</reference>
<keyword evidence="1" id="KW-0812">Transmembrane</keyword>
<evidence type="ECO:0000256" key="1">
    <source>
        <dbReference type="SAM" id="Phobius"/>
    </source>
</evidence>
<accession>R2RZJ5</accession>
<name>R2RZJ5_9ENTE</name>
<dbReference type="AlphaFoldDB" id="R2RZJ5"/>
<keyword evidence="1" id="KW-1133">Transmembrane helix</keyword>
<organism evidence="2 3">
    <name type="scientific">Enterococcus malodoratus ATCC 43197</name>
    <dbReference type="NCBI Taxonomy" id="1158601"/>
    <lineage>
        <taxon>Bacteria</taxon>
        <taxon>Bacillati</taxon>
        <taxon>Bacillota</taxon>
        <taxon>Bacilli</taxon>
        <taxon>Lactobacillales</taxon>
        <taxon>Enterococcaceae</taxon>
        <taxon>Enterococcus</taxon>
    </lineage>
</organism>
<evidence type="ECO:0000313" key="3">
    <source>
        <dbReference type="Proteomes" id="UP000013783"/>
    </source>
</evidence>
<comment type="caution">
    <text evidence="2">The sequence shown here is derived from an EMBL/GenBank/DDBJ whole genome shotgun (WGS) entry which is preliminary data.</text>
</comment>
<dbReference type="EMBL" id="AJAK01000006">
    <property type="protein sequence ID" value="EOH81374.1"/>
    <property type="molecule type" value="Genomic_DNA"/>
</dbReference>
<feature type="transmembrane region" description="Helical" evidence="1">
    <location>
        <begin position="38"/>
        <end position="55"/>
    </location>
</feature>
<gene>
    <name evidence="2" type="ORF">UAI_00485</name>
</gene>
<proteinExistence type="predicted"/>
<dbReference type="Proteomes" id="UP000013783">
    <property type="component" value="Unassembled WGS sequence"/>
</dbReference>
<protein>
    <submittedName>
        <fullName evidence="2">Uncharacterized protein</fullName>
    </submittedName>
</protein>
<evidence type="ECO:0000313" key="2">
    <source>
        <dbReference type="EMBL" id="EOH81374.1"/>
    </source>
</evidence>
<keyword evidence="1" id="KW-0472">Membrane</keyword>
<sequence length="78" mass="8526">MLIPPSYLFHSFYLKISLSENFATEPPKLTGKFGNNKVLLSGEIILAIGLFLLAISNPANGYWQTIFVPMVILGLGKG</sequence>
<dbReference type="PATRIC" id="fig|1158601.3.peg.466"/>